<evidence type="ECO:0000256" key="1">
    <source>
        <dbReference type="SAM" id="MobiDB-lite"/>
    </source>
</evidence>
<gene>
    <name evidence="2" type="ORF">BBD42_01125</name>
</gene>
<dbReference type="AlphaFoldDB" id="A0A1B2DBZ5"/>
<organism evidence="2">
    <name type="scientific">Paenibacillus sp. BIHB 4019</name>
    <dbReference type="NCBI Taxonomy" id="1870819"/>
    <lineage>
        <taxon>Bacteria</taxon>
        <taxon>Bacillati</taxon>
        <taxon>Bacillota</taxon>
        <taxon>Bacilli</taxon>
        <taxon>Bacillales</taxon>
        <taxon>Paenibacillaceae</taxon>
        <taxon>Paenibacillus</taxon>
    </lineage>
</organism>
<feature type="region of interest" description="Disordered" evidence="1">
    <location>
        <begin position="229"/>
        <end position="260"/>
    </location>
</feature>
<feature type="compositionally biased region" description="Basic and acidic residues" evidence="1">
    <location>
        <begin position="242"/>
        <end position="260"/>
    </location>
</feature>
<dbReference type="RefSeq" id="WP_172455353.1">
    <property type="nucleotide sequence ID" value="NZ_CP016808.1"/>
</dbReference>
<name>A0A1B2DBZ5_9BACL</name>
<reference evidence="2" key="1">
    <citation type="submission" date="2016-08" db="EMBL/GenBank/DDBJ databases">
        <title>Complete Genome Seqeunce of Paenibacillus sp. BIHB 4019 from tea rhizoplane.</title>
        <authorList>
            <person name="Thakur R."/>
            <person name="Swarnkar M.K."/>
            <person name="Gulati A."/>
        </authorList>
    </citation>
    <scope>NUCLEOTIDE SEQUENCE [LARGE SCALE GENOMIC DNA]</scope>
    <source>
        <strain evidence="2">BIHB4019</strain>
    </source>
</reference>
<accession>A0A1B2DBZ5</accession>
<evidence type="ECO:0000313" key="2">
    <source>
        <dbReference type="EMBL" id="ANY65233.1"/>
    </source>
</evidence>
<dbReference type="EMBL" id="CP016808">
    <property type="protein sequence ID" value="ANY65233.1"/>
    <property type="molecule type" value="Genomic_DNA"/>
</dbReference>
<sequence length="296" mass="33087">MFADRYPSFQKGRILKTEMLSNLRDYPRQMFDIQYSSYSNGIICGAEVLVGEETLTIKRGIVKHNGRLFSLEQDYELPYSATGNETLIKIRFPSEPSVRSDITSYETEIVLEPAGQLRGNELELGRYKLKPGARLRQSYEGFHDLITEYNTVQLIHVEHAAYGRSTMDPIVMRLYGEELLMRGCSDPHDISFAMLCLNEGTVAMPVIEHYVAARLGLERRGVQRGFHMGAKGGSGAGAHSAAGRERMGDTGKFDDPPPVDRDQLYGNLRRILGSVHRGGAAKGDLRPGGMRRMLVD</sequence>
<proteinExistence type="predicted"/>
<protein>
    <submittedName>
        <fullName evidence="2">Uncharacterized protein</fullName>
    </submittedName>
</protein>